<evidence type="ECO:0000256" key="1">
    <source>
        <dbReference type="SAM" id="MobiDB-lite"/>
    </source>
</evidence>
<sequence>MGRTLTDVSQPGGSFDPRRSHRAEERALVPPGVEDPSEAAWRDYHASCVALDQQIARWRASAAVAARHVIARAAASSQLPQKPARRRLELPAPSGRRTAVTLDQVLQLTRTNARLCPLPGPWRCVYLLLPELREHGRVLRAPEPVPAHAWKQTPELRKQLTLRAQIDWAHRHGALTRLYDCLAALREQDWHHLPSLAWPELQRPRG</sequence>
<keyword evidence="3" id="KW-1185">Reference proteome</keyword>
<organism evidence="2 3">
    <name type="scientific">Ramlibacter henchirensis</name>
    <dbReference type="NCBI Taxonomy" id="204072"/>
    <lineage>
        <taxon>Bacteria</taxon>
        <taxon>Pseudomonadati</taxon>
        <taxon>Pseudomonadota</taxon>
        <taxon>Betaproteobacteria</taxon>
        <taxon>Burkholderiales</taxon>
        <taxon>Comamonadaceae</taxon>
        <taxon>Ramlibacter</taxon>
    </lineage>
</organism>
<name>A0A4Z0C531_9BURK</name>
<comment type="caution">
    <text evidence="2">The sequence shown here is derived from an EMBL/GenBank/DDBJ whole genome shotgun (WGS) entry which is preliminary data.</text>
</comment>
<gene>
    <name evidence="2" type="ORF">EZ313_05245</name>
</gene>
<dbReference type="EMBL" id="SMLM01000001">
    <property type="protein sequence ID" value="TFZ06054.1"/>
    <property type="molecule type" value="Genomic_DNA"/>
</dbReference>
<feature type="compositionally biased region" description="Polar residues" evidence="1">
    <location>
        <begin position="1"/>
        <end position="12"/>
    </location>
</feature>
<accession>A0A4Z0C531</accession>
<feature type="region of interest" description="Disordered" evidence="1">
    <location>
        <begin position="1"/>
        <end position="34"/>
    </location>
</feature>
<proteinExistence type="predicted"/>
<reference evidence="2 3" key="1">
    <citation type="submission" date="2019-03" db="EMBL/GenBank/DDBJ databases">
        <title>Ramlibacter henchirensis DSM 14656, whole genome shotgun sequence.</title>
        <authorList>
            <person name="Zhang X."/>
            <person name="Feng G."/>
            <person name="Zhu H."/>
        </authorList>
    </citation>
    <scope>NUCLEOTIDE SEQUENCE [LARGE SCALE GENOMIC DNA]</scope>
    <source>
        <strain evidence="2 3">DSM 14656</strain>
    </source>
</reference>
<protein>
    <submittedName>
        <fullName evidence="2">Uncharacterized protein</fullName>
    </submittedName>
</protein>
<dbReference type="Proteomes" id="UP000298180">
    <property type="component" value="Unassembled WGS sequence"/>
</dbReference>
<evidence type="ECO:0000313" key="2">
    <source>
        <dbReference type="EMBL" id="TFZ06054.1"/>
    </source>
</evidence>
<feature type="compositionally biased region" description="Basic and acidic residues" evidence="1">
    <location>
        <begin position="16"/>
        <end position="27"/>
    </location>
</feature>
<dbReference type="AlphaFoldDB" id="A0A4Z0C531"/>
<evidence type="ECO:0000313" key="3">
    <source>
        <dbReference type="Proteomes" id="UP000298180"/>
    </source>
</evidence>